<evidence type="ECO:0000313" key="2">
    <source>
        <dbReference type="EMBL" id="TWU49279.1"/>
    </source>
</evidence>
<proteinExistence type="predicted"/>
<dbReference type="InterPro" id="IPR036412">
    <property type="entry name" value="HAD-like_sf"/>
</dbReference>
<dbReference type="Gene3D" id="3.40.50.1000">
    <property type="entry name" value="HAD superfamily/HAD-like"/>
    <property type="match status" value="1"/>
</dbReference>
<sequence length="139" mass="16110">MKCAGPFQLAVWSSSSPDYLHAVLAQAVPPEVRLVFVWSRERCVRRFDPELQEHYFVKDLRKVKRIGFDLARVLIVDDTPKKLERNYGNAVYVKPFLGDSDDDELPWLAAYLRTMVTADNVRQIEKRGWRSSLTTGPRK</sequence>
<accession>A0A5C6EPK9</accession>
<organism evidence="2 3">
    <name type="scientific">Rubripirellula reticaptiva</name>
    <dbReference type="NCBI Taxonomy" id="2528013"/>
    <lineage>
        <taxon>Bacteria</taxon>
        <taxon>Pseudomonadati</taxon>
        <taxon>Planctomycetota</taxon>
        <taxon>Planctomycetia</taxon>
        <taxon>Pirellulales</taxon>
        <taxon>Pirellulaceae</taxon>
        <taxon>Rubripirellula</taxon>
    </lineage>
</organism>
<evidence type="ECO:0000259" key="1">
    <source>
        <dbReference type="PROSITE" id="PS50969"/>
    </source>
</evidence>
<comment type="caution">
    <text evidence="2">The sequence shown here is derived from an EMBL/GenBank/DDBJ whole genome shotgun (WGS) entry which is preliminary data.</text>
</comment>
<name>A0A5C6EPK9_9BACT</name>
<keyword evidence="3" id="KW-1185">Reference proteome</keyword>
<dbReference type="SUPFAM" id="SSF56784">
    <property type="entry name" value="HAD-like"/>
    <property type="match status" value="1"/>
</dbReference>
<reference evidence="2 3" key="1">
    <citation type="submission" date="2019-02" db="EMBL/GenBank/DDBJ databases">
        <title>Deep-cultivation of Planctomycetes and their phenomic and genomic characterization uncovers novel biology.</title>
        <authorList>
            <person name="Wiegand S."/>
            <person name="Jogler M."/>
            <person name="Boedeker C."/>
            <person name="Pinto D."/>
            <person name="Vollmers J."/>
            <person name="Rivas-Marin E."/>
            <person name="Kohn T."/>
            <person name="Peeters S.H."/>
            <person name="Heuer A."/>
            <person name="Rast P."/>
            <person name="Oberbeckmann S."/>
            <person name="Bunk B."/>
            <person name="Jeske O."/>
            <person name="Meyerdierks A."/>
            <person name="Storesund J.E."/>
            <person name="Kallscheuer N."/>
            <person name="Luecker S."/>
            <person name="Lage O.M."/>
            <person name="Pohl T."/>
            <person name="Merkel B.J."/>
            <person name="Hornburger P."/>
            <person name="Mueller R.-W."/>
            <person name="Bruemmer F."/>
            <person name="Labrenz M."/>
            <person name="Spormann A.M."/>
            <person name="Op Den Camp H."/>
            <person name="Overmann J."/>
            <person name="Amann R."/>
            <person name="Jetten M.S.M."/>
            <person name="Mascher T."/>
            <person name="Medema M.H."/>
            <person name="Devos D.P."/>
            <person name="Kaster A.-K."/>
            <person name="Ovreas L."/>
            <person name="Rohde M."/>
            <person name="Galperin M.Y."/>
            <person name="Jogler C."/>
        </authorList>
    </citation>
    <scope>NUCLEOTIDE SEQUENCE [LARGE SCALE GENOMIC DNA]</scope>
    <source>
        <strain evidence="2 3">Poly59</strain>
    </source>
</reference>
<dbReference type="PROSITE" id="PS50969">
    <property type="entry name" value="FCP1"/>
    <property type="match status" value="1"/>
</dbReference>
<dbReference type="InterPro" id="IPR023214">
    <property type="entry name" value="HAD_sf"/>
</dbReference>
<protein>
    <submittedName>
        <fullName evidence="2">NLI interacting factor-like phosphatase</fullName>
    </submittedName>
</protein>
<dbReference type="Pfam" id="PF03031">
    <property type="entry name" value="NIF"/>
    <property type="match status" value="1"/>
</dbReference>
<dbReference type="EMBL" id="SJPX01000004">
    <property type="protein sequence ID" value="TWU49279.1"/>
    <property type="molecule type" value="Genomic_DNA"/>
</dbReference>
<dbReference type="InterPro" id="IPR050365">
    <property type="entry name" value="TIM50"/>
</dbReference>
<dbReference type="Proteomes" id="UP000317977">
    <property type="component" value="Unassembled WGS sequence"/>
</dbReference>
<dbReference type="InterPro" id="IPR004274">
    <property type="entry name" value="FCP1_dom"/>
</dbReference>
<gene>
    <name evidence="2" type="ORF">Poly59_38930</name>
</gene>
<evidence type="ECO:0000313" key="3">
    <source>
        <dbReference type="Proteomes" id="UP000317977"/>
    </source>
</evidence>
<dbReference type="AlphaFoldDB" id="A0A5C6EPK9"/>
<dbReference type="PANTHER" id="PTHR12210">
    <property type="entry name" value="DULLARD PROTEIN PHOSPHATASE"/>
    <property type="match status" value="1"/>
</dbReference>
<feature type="domain" description="FCP1 homology" evidence="1">
    <location>
        <begin position="1"/>
        <end position="115"/>
    </location>
</feature>